<feature type="chain" id="PRO_5041465617" description="E1 domain-containing protein" evidence="3">
    <location>
        <begin position="17"/>
        <end position="687"/>
    </location>
</feature>
<keyword evidence="6" id="KW-1185">Reference proteome</keyword>
<sequence>MLRPLTFLLLVGLGATDFLDDSQTLLSEYSRFVVPVCNGSTYYWRGEKWEKSANENPPDEVCSKKKISNIMITPICEGYPGKLVPVLAGFTSPQKWANVTGEKANGNQSFVTVYECVDRHAPPKMDVSEGCWSDRLVGRGACRTESFWLAKATKECGEAPMNFTVSTQCGKNKYLEIEFVCCTKPTEDPLDSFESHRLVSTSVHHTALSLLKEFAIMNRRFNAIIEDNNANLALLYKNFGGEDSEVLPQPPPFAPMIREYLLTWLVGKTPSVNATMIDNVRLNKEPIMSRRAHWHQVVVQLHQIARERSHNLFQTAFVVATDEEQGKIMRKIKPEHLSQITSLKQFDVEDVVTRFEHTNALDITVFPELKEQIESTWFDYCVNHTWGISEEDLRQILKTPHAHSQILHKYHEIFAGVAKQPPPAEEPITAGPNEIAETAVVVGVVLVTLLLVAIIFAGLIHHECCIAKVKHLKSEKVDHFVRFGRSEDDDRATVEMKSLWQRPIPSAIYCVQYARRLSTKPKSSLHVDTHSKNTKMLICPICKQTARIDRYEHLPNNVILNEIVRDHRSNRISNEIAVNGLVPISMMDEALEELSVDESAVKESHSNAIRRIGKRQQKVQLGYDNLRAKINLLKNGRQVLKAKTSALSSGQFEIEMDKLRKEKAGILAEMEALERWNERYLADITTD</sequence>
<feature type="region of interest" description="CuBD subdomain" evidence="1">
    <location>
        <begin position="129"/>
        <end position="184"/>
    </location>
</feature>
<feature type="signal peptide" evidence="3">
    <location>
        <begin position="1"/>
        <end position="16"/>
    </location>
</feature>
<keyword evidence="2" id="KW-1133">Transmembrane helix</keyword>
<organism evidence="5 6">
    <name type="scientific">Steinernema hermaphroditum</name>
    <dbReference type="NCBI Taxonomy" id="289476"/>
    <lineage>
        <taxon>Eukaryota</taxon>
        <taxon>Metazoa</taxon>
        <taxon>Ecdysozoa</taxon>
        <taxon>Nematoda</taxon>
        <taxon>Chromadorea</taxon>
        <taxon>Rhabditida</taxon>
        <taxon>Tylenchina</taxon>
        <taxon>Panagrolaimomorpha</taxon>
        <taxon>Strongyloidoidea</taxon>
        <taxon>Steinernematidae</taxon>
        <taxon>Steinernema</taxon>
    </lineage>
</organism>
<evidence type="ECO:0000256" key="1">
    <source>
        <dbReference type="PROSITE-ProRule" id="PRU01217"/>
    </source>
</evidence>
<comment type="caution">
    <text evidence="1">Lacks conserved residue(s) required for the propagation of feature annotation.</text>
</comment>
<proteinExistence type="inferred from homology"/>
<keyword evidence="2" id="KW-0472">Membrane</keyword>
<accession>A0AA39IRQ7</accession>
<dbReference type="AlphaFoldDB" id="A0AA39IRQ7"/>
<dbReference type="InterPro" id="IPR008154">
    <property type="entry name" value="Amyloid_glyco_extra"/>
</dbReference>
<dbReference type="GO" id="GO:0008201">
    <property type="term" value="F:heparin binding"/>
    <property type="evidence" value="ECO:0007669"/>
    <property type="project" value="UniProtKB-UniRule"/>
</dbReference>
<feature type="transmembrane region" description="Helical" evidence="2">
    <location>
        <begin position="439"/>
        <end position="460"/>
    </location>
</feature>
<comment type="caution">
    <text evidence="5">The sequence shown here is derived from an EMBL/GenBank/DDBJ whole genome shotgun (WGS) entry which is preliminary data.</text>
</comment>
<protein>
    <recommendedName>
        <fullName evidence="4">E1 domain-containing protein</fullName>
    </recommendedName>
</protein>
<gene>
    <name evidence="5" type="ORF">QR680_010851</name>
</gene>
<feature type="domain" description="E1" evidence="4">
    <location>
        <begin position="27"/>
        <end position="184"/>
    </location>
</feature>
<dbReference type="Proteomes" id="UP001175271">
    <property type="component" value="Unassembled WGS sequence"/>
</dbReference>
<name>A0AA39IRQ7_9BILA</name>
<feature type="region of interest" description="GFLD subdomain" evidence="1">
    <location>
        <begin position="27"/>
        <end position="121"/>
    </location>
</feature>
<dbReference type="PROSITE" id="PS51869">
    <property type="entry name" value="APP_E1"/>
    <property type="match status" value="1"/>
</dbReference>
<dbReference type="EMBL" id="JAUCMV010000001">
    <property type="protein sequence ID" value="KAK0428531.1"/>
    <property type="molecule type" value="Genomic_DNA"/>
</dbReference>
<evidence type="ECO:0000313" key="6">
    <source>
        <dbReference type="Proteomes" id="UP001175271"/>
    </source>
</evidence>
<evidence type="ECO:0000313" key="5">
    <source>
        <dbReference type="EMBL" id="KAK0428531.1"/>
    </source>
</evidence>
<evidence type="ECO:0000256" key="3">
    <source>
        <dbReference type="SAM" id="SignalP"/>
    </source>
</evidence>
<evidence type="ECO:0000259" key="4">
    <source>
        <dbReference type="PROSITE" id="PS51869"/>
    </source>
</evidence>
<reference evidence="5" key="1">
    <citation type="submission" date="2023-06" db="EMBL/GenBank/DDBJ databases">
        <title>Genomic analysis of the entomopathogenic nematode Steinernema hermaphroditum.</title>
        <authorList>
            <person name="Schwarz E.M."/>
            <person name="Heppert J.K."/>
            <person name="Baniya A."/>
            <person name="Schwartz H.T."/>
            <person name="Tan C.-H."/>
            <person name="Antoshechkin I."/>
            <person name="Sternberg P.W."/>
            <person name="Goodrich-Blair H."/>
            <person name="Dillman A.R."/>
        </authorList>
    </citation>
    <scope>NUCLEOTIDE SEQUENCE</scope>
    <source>
        <strain evidence="5">PS9179</strain>
        <tissue evidence="5">Whole animal</tissue>
    </source>
</reference>
<keyword evidence="2" id="KW-0812">Transmembrane</keyword>
<keyword evidence="3" id="KW-0732">Signal</keyword>
<evidence type="ECO:0000256" key="2">
    <source>
        <dbReference type="SAM" id="Phobius"/>
    </source>
</evidence>
<comment type="similarity">
    <text evidence="1">Belongs to the APP family.</text>
</comment>